<sequence length="62" mass="7006">MNKFLWVFLALIWIAALIVLIIALTENGSNDVFADYKFIIGIGFIAITGFLRILYKRSKVGN</sequence>
<gene>
    <name evidence="2" type="ORF">FK178_09925</name>
</gene>
<evidence type="ECO:0000313" key="2">
    <source>
        <dbReference type="EMBL" id="QED38021.1"/>
    </source>
</evidence>
<evidence type="ECO:0000313" key="3">
    <source>
        <dbReference type="Proteomes" id="UP000321954"/>
    </source>
</evidence>
<keyword evidence="3" id="KW-1185">Reference proteome</keyword>
<keyword evidence="1" id="KW-0472">Membrane</keyword>
<name>A0A5B8YK54_9FLAO</name>
<evidence type="ECO:0000256" key="1">
    <source>
        <dbReference type="SAM" id="Phobius"/>
    </source>
</evidence>
<feature type="transmembrane region" description="Helical" evidence="1">
    <location>
        <begin position="5"/>
        <end position="24"/>
    </location>
</feature>
<accession>A0A5B8YK54</accession>
<keyword evidence="1" id="KW-0812">Transmembrane</keyword>
<proteinExistence type="predicted"/>
<protein>
    <submittedName>
        <fullName evidence="2">Uncharacterized protein</fullName>
    </submittedName>
</protein>
<dbReference type="AlphaFoldDB" id="A0A5B8YK54"/>
<reference evidence="2 3" key="1">
    <citation type="submission" date="2019-08" db="EMBL/GenBank/DDBJ databases">
        <title>Antarcticibacterium arcticum sp. nov., a bacterium isolated from marine sediment of the Canadian Beaufort Sea.</title>
        <authorList>
            <person name="Lee Y.M."/>
            <person name="Baek K."/>
            <person name="Lee D.-H."/>
            <person name="Shin S.C."/>
            <person name="Jin Y.K."/>
            <person name="Park Y."/>
        </authorList>
    </citation>
    <scope>NUCLEOTIDE SEQUENCE [LARGE SCALE GENOMIC DNA]</scope>
    <source>
        <strain evidence="2 3">PAMC 28998</strain>
    </source>
</reference>
<keyword evidence="1" id="KW-1133">Transmembrane helix</keyword>
<dbReference type="RefSeq" id="WP_146834297.1">
    <property type="nucleotide sequence ID" value="NZ_CP042476.1"/>
</dbReference>
<dbReference type="Proteomes" id="UP000321954">
    <property type="component" value="Chromosome"/>
</dbReference>
<organism evidence="2 3">
    <name type="scientific">Antarcticibacterium arcticum</name>
    <dbReference type="NCBI Taxonomy" id="2585771"/>
    <lineage>
        <taxon>Bacteria</taxon>
        <taxon>Pseudomonadati</taxon>
        <taxon>Bacteroidota</taxon>
        <taxon>Flavobacteriia</taxon>
        <taxon>Flavobacteriales</taxon>
        <taxon>Flavobacteriaceae</taxon>
        <taxon>Antarcticibacterium</taxon>
    </lineage>
</organism>
<feature type="transmembrane region" description="Helical" evidence="1">
    <location>
        <begin position="36"/>
        <end position="55"/>
    </location>
</feature>
<dbReference type="KEGG" id="anp:FK178_09925"/>
<dbReference type="EMBL" id="CP042476">
    <property type="protein sequence ID" value="QED38021.1"/>
    <property type="molecule type" value="Genomic_DNA"/>
</dbReference>